<evidence type="ECO:0000313" key="4">
    <source>
        <dbReference type="Proteomes" id="UP000308697"/>
    </source>
</evidence>
<accession>A0A4U0P2C5</accession>
<dbReference type="InterPro" id="IPR038670">
    <property type="entry name" value="HslJ-like_sf"/>
</dbReference>
<feature type="compositionally biased region" description="Polar residues" evidence="1">
    <location>
        <begin position="72"/>
        <end position="86"/>
    </location>
</feature>
<dbReference type="Gene3D" id="2.40.128.270">
    <property type="match status" value="1"/>
</dbReference>
<name>A0A4U0P2C5_9ACTN</name>
<feature type="compositionally biased region" description="Gly residues" evidence="1">
    <location>
        <begin position="180"/>
        <end position="193"/>
    </location>
</feature>
<protein>
    <submittedName>
        <fullName evidence="3">META domain-containing protein</fullName>
    </submittedName>
</protein>
<evidence type="ECO:0000259" key="2">
    <source>
        <dbReference type="Pfam" id="PF03724"/>
    </source>
</evidence>
<dbReference type="InterPro" id="IPR053147">
    <property type="entry name" value="Hsp_HslJ-like"/>
</dbReference>
<dbReference type="OrthoDB" id="4733425at2"/>
<organism evidence="3 4">
    <name type="scientific">Streptomyces piniterrae</name>
    <dbReference type="NCBI Taxonomy" id="2571125"/>
    <lineage>
        <taxon>Bacteria</taxon>
        <taxon>Bacillati</taxon>
        <taxon>Actinomycetota</taxon>
        <taxon>Actinomycetes</taxon>
        <taxon>Kitasatosporales</taxon>
        <taxon>Streptomycetaceae</taxon>
        <taxon>Streptomyces</taxon>
    </lineage>
</organism>
<proteinExistence type="predicted"/>
<dbReference type="Pfam" id="PF03724">
    <property type="entry name" value="META"/>
    <property type="match status" value="1"/>
</dbReference>
<dbReference type="AlphaFoldDB" id="A0A4U0P2C5"/>
<keyword evidence="4" id="KW-1185">Reference proteome</keyword>
<comment type="caution">
    <text evidence="3">The sequence shown here is derived from an EMBL/GenBank/DDBJ whole genome shotgun (WGS) entry which is preliminary data.</text>
</comment>
<dbReference type="Proteomes" id="UP000308697">
    <property type="component" value="Unassembled WGS sequence"/>
</dbReference>
<reference evidence="3 4" key="1">
    <citation type="submission" date="2019-04" db="EMBL/GenBank/DDBJ databases">
        <title>Streptomyces piniterrae sp. nov., a heliquinomycin-producing actinomycete isolated from rhizosphere soil of Pinus yunnanensis.</title>
        <authorList>
            <person name="Zhuang X."/>
            <person name="Zhao J."/>
        </authorList>
    </citation>
    <scope>NUCLEOTIDE SEQUENCE [LARGE SCALE GENOMIC DNA]</scope>
    <source>
        <strain evidence="4">jys28</strain>
    </source>
</reference>
<feature type="compositionally biased region" description="Polar residues" evidence="1">
    <location>
        <begin position="17"/>
        <end position="29"/>
    </location>
</feature>
<dbReference type="PANTHER" id="PTHR35535">
    <property type="entry name" value="HEAT SHOCK PROTEIN HSLJ"/>
    <property type="match status" value="1"/>
</dbReference>
<feature type="region of interest" description="Disordered" evidence="1">
    <location>
        <begin position="62"/>
        <end position="86"/>
    </location>
</feature>
<dbReference type="InterPro" id="IPR005184">
    <property type="entry name" value="DUF306_Meta_HslJ"/>
</dbReference>
<evidence type="ECO:0000256" key="1">
    <source>
        <dbReference type="SAM" id="MobiDB-lite"/>
    </source>
</evidence>
<sequence>MTSPSWRPSPNRAAPDATTSGKSPRTTSPAAHPASPEPTSPVFYFGQDDCAVPISWPRSAGTPRYSARTYGRMSSNTGHTHNRNNNSPYEQIPCCARVCARVALFRPGARHSKRHALFVVELVSGGRFATYPPHHMAEAVELSFHRGRLASMWISRRRTAAFIAAIAVACAGVSACGTASGDGDGRSGQGGGTASASPTKKGPGGPGGRLVGGIWTFEDLTVDGEKVEGSYDARPWVEFHEDGTVSGDYGCTPFRVKAELEAAELTMGEDLPVPTPSATPAPPTDGEGLCVTPDQQKKSIERYTDPAARKWAAEGYAKRNKGLADFEAKVKKFLRGQLKITAKQLPPVPGGPPPGSLPQLRNQDGDVVTLAVVRHPGFFDTRYQLTARTAYDSSDGFKSGKDLYFDFHPNGTVTGKLGCNDFTADVFFTGSHVFFRDPELTTHRTCAAQNMEDESNVLERLKRSLNYSYRAASGGMLMSDDVSSEHLATGFHFTATPKR</sequence>
<evidence type="ECO:0000313" key="3">
    <source>
        <dbReference type="EMBL" id="TJZ56824.1"/>
    </source>
</evidence>
<feature type="compositionally biased region" description="Pro residues" evidence="1">
    <location>
        <begin position="273"/>
        <end position="283"/>
    </location>
</feature>
<feature type="region of interest" description="Disordered" evidence="1">
    <location>
        <begin position="180"/>
        <end position="209"/>
    </location>
</feature>
<feature type="domain" description="DUF306" evidence="2">
    <location>
        <begin position="399"/>
        <end position="471"/>
    </location>
</feature>
<feature type="region of interest" description="Disordered" evidence="1">
    <location>
        <begin position="269"/>
        <end position="290"/>
    </location>
</feature>
<dbReference type="PANTHER" id="PTHR35535:SF2">
    <property type="entry name" value="DUF306 DOMAIN-CONTAINING PROTEIN"/>
    <property type="match status" value="1"/>
</dbReference>
<gene>
    <name evidence="3" type="ORF">FCH28_04695</name>
</gene>
<feature type="region of interest" description="Disordered" evidence="1">
    <location>
        <begin position="1"/>
        <end position="39"/>
    </location>
</feature>
<dbReference type="EMBL" id="SUMB01000002">
    <property type="protein sequence ID" value="TJZ56824.1"/>
    <property type="molecule type" value="Genomic_DNA"/>
</dbReference>